<keyword evidence="3" id="KW-1185">Reference proteome</keyword>
<dbReference type="RefSeq" id="WP_015045917.1">
    <property type="nucleotide sequence ID" value="NC_018868.3"/>
</dbReference>
<protein>
    <submittedName>
        <fullName evidence="2">Uncharacterized protein</fullName>
    </submittedName>
</protein>
<proteinExistence type="predicted"/>
<dbReference type="KEGG" id="saga:M5M_02635"/>
<feature type="region of interest" description="Disordered" evidence="1">
    <location>
        <begin position="243"/>
        <end position="275"/>
    </location>
</feature>
<evidence type="ECO:0000313" key="2">
    <source>
        <dbReference type="EMBL" id="AFU97744.1"/>
    </source>
</evidence>
<dbReference type="STRING" id="1117647.M5M_02635"/>
<dbReference type="Gene3D" id="1.20.5.340">
    <property type="match status" value="1"/>
</dbReference>
<evidence type="ECO:0000313" key="3">
    <source>
        <dbReference type="Proteomes" id="UP000000466"/>
    </source>
</evidence>
<reference evidence="2 3" key="1">
    <citation type="journal article" date="2013" name="Genome Announc.">
        <title>Complete genome sequence of Simiduia agarivorans SA1(T), a marine bacterium able to degrade a variety of polysaccharides.</title>
        <authorList>
            <person name="Lin S.Y."/>
            <person name="Shieh W.Y."/>
            <person name="Chen J.S."/>
            <person name="Tang S.L."/>
        </authorList>
    </citation>
    <scope>NUCLEOTIDE SEQUENCE [LARGE SCALE GENOMIC DNA]</scope>
    <source>
        <strain evidence="3">DSM 21679 / JCM 13881 / BCRC 17597 / SA1</strain>
    </source>
</reference>
<name>K4KFB1_SIMAS</name>
<dbReference type="PANTHER" id="PTHR23159">
    <property type="entry name" value="CENTROSOMAL PROTEIN 2"/>
    <property type="match status" value="1"/>
</dbReference>
<dbReference type="HOGENOM" id="CLU_733404_0_0_6"/>
<dbReference type="OrthoDB" id="6131281at2"/>
<evidence type="ECO:0000256" key="1">
    <source>
        <dbReference type="SAM" id="MobiDB-lite"/>
    </source>
</evidence>
<gene>
    <name evidence="2" type="ordered locus">M5M_02635</name>
</gene>
<sequence length="377" mass="43176">MTRKVNLVLWIGSGSVTRDDVCIEASESILLVDSNEAFCNTLTKRFGNEERVKVLHALVGFDDRECDWYEYNLSQLSSTSPATSKLLQLYPGLKLVQTKKVSALPIRRLLEIEGIGSGNNRLVLDFISGSCEVLESLFDAPKVRFSEIYVLSARSNVYETMQTGEELEGLMMRNGYELIGCISKDPDFPLYKFKSSALWTRLQNAEERYSTFLTEAQLKSNEYEKEIDYLRLTISNLSEEKKDYEKKLERTTSDLEKSRTVTRSEMERLESEAKNARDAAEEFQAKCKELAKELENKVSLLSEHSKWNSGLKSEIKSLNEKLSKSQANSELLESRLEEVNAKVEEKNYRNSKLELEIASLEGQVDFIKDLIIREKVF</sequence>
<accession>K4KFB1</accession>
<dbReference type="Proteomes" id="UP000000466">
    <property type="component" value="Chromosome"/>
</dbReference>
<dbReference type="PANTHER" id="PTHR23159:SF60">
    <property type="entry name" value="SPINDLE ASSEMBLY ABNORMAL PROTEIN 4"/>
    <property type="match status" value="1"/>
</dbReference>
<dbReference type="eggNOG" id="COG1196">
    <property type="taxonomic scope" value="Bacteria"/>
</dbReference>
<dbReference type="EMBL" id="CP003746">
    <property type="protein sequence ID" value="AFU97744.1"/>
    <property type="molecule type" value="Genomic_DNA"/>
</dbReference>
<dbReference type="SUPFAM" id="SSF57997">
    <property type="entry name" value="Tropomyosin"/>
    <property type="match status" value="1"/>
</dbReference>
<organism evidence="2 3">
    <name type="scientific">Simiduia agarivorans (strain DSM 21679 / JCM 13881 / BCRC 17597 / SA1)</name>
    <dbReference type="NCBI Taxonomy" id="1117647"/>
    <lineage>
        <taxon>Bacteria</taxon>
        <taxon>Pseudomonadati</taxon>
        <taxon>Pseudomonadota</taxon>
        <taxon>Gammaproteobacteria</taxon>
        <taxon>Cellvibrionales</taxon>
        <taxon>Cellvibrionaceae</taxon>
        <taxon>Simiduia</taxon>
    </lineage>
</organism>
<dbReference type="AlphaFoldDB" id="K4KFB1"/>